<evidence type="ECO:0000256" key="1">
    <source>
        <dbReference type="ARBA" id="ARBA00001052"/>
    </source>
</evidence>
<dbReference type="InterPro" id="IPR020602">
    <property type="entry name" value="GTP_CycHdrlase_I_dom"/>
</dbReference>
<keyword evidence="5" id="KW-0554">One-carbon metabolism</keyword>
<dbReference type="GO" id="GO:0008270">
    <property type="term" value="F:zinc ion binding"/>
    <property type="evidence" value="ECO:0007669"/>
    <property type="project" value="TreeGrafter"/>
</dbReference>
<dbReference type="Pfam" id="PF01227">
    <property type="entry name" value="GTP_cyclohydroI"/>
    <property type="match status" value="1"/>
</dbReference>
<dbReference type="GO" id="GO:0005525">
    <property type="term" value="F:GTP binding"/>
    <property type="evidence" value="ECO:0007669"/>
    <property type="project" value="TreeGrafter"/>
</dbReference>
<dbReference type="Gene3D" id="1.10.286.10">
    <property type="match status" value="1"/>
</dbReference>
<evidence type="ECO:0000313" key="9">
    <source>
        <dbReference type="EMBL" id="AGZ49131.1"/>
    </source>
</evidence>
<gene>
    <name evidence="9" type="ORF">MKAN_01550</name>
</gene>
<dbReference type="InterPro" id="IPR001474">
    <property type="entry name" value="GTP_CycHdrlase_I"/>
</dbReference>
<protein>
    <recommendedName>
        <fullName evidence="4">GTP cyclohydrolase 1</fullName>
        <ecNumber evidence="3">3.5.4.16</ecNumber>
    </recommendedName>
    <alternativeName>
        <fullName evidence="7">GTP cyclohydrolase I</fullName>
    </alternativeName>
</protein>
<dbReference type="GO" id="GO:0006730">
    <property type="term" value="P:one-carbon metabolic process"/>
    <property type="evidence" value="ECO:0007669"/>
    <property type="project" value="UniProtKB-KW"/>
</dbReference>
<dbReference type="NCBIfam" id="NF006826">
    <property type="entry name" value="PRK09347.1-3"/>
    <property type="match status" value="1"/>
</dbReference>
<dbReference type="EC" id="3.5.4.16" evidence="3"/>
<dbReference type="Gene3D" id="3.30.1130.10">
    <property type="match status" value="1"/>
</dbReference>
<dbReference type="GO" id="GO:0006729">
    <property type="term" value="P:tetrahydrobiopterin biosynthetic process"/>
    <property type="evidence" value="ECO:0007669"/>
    <property type="project" value="TreeGrafter"/>
</dbReference>
<dbReference type="eggNOG" id="COG0302">
    <property type="taxonomic scope" value="Bacteria"/>
</dbReference>
<dbReference type="AlphaFoldDB" id="U5WML1"/>
<evidence type="ECO:0000256" key="7">
    <source>
        <dbReference type="ARBA" id="ARBA00030854"/>
    </source>
</evidence>
<dbReference type="Proteomes" id="UP000017786">
    <property type="component" value="Chromosome"/>
</dbReference>
<name>U5WML1_MYCKA</name>
<dbReference type="SUPFAM" id="SSF55620">
    <property type="entry name" value="Tetrahydrobiopterin biosynthesis enzymes-like"/>
    <property type="match status" value="1"/>
</dbReference>
<dbReference type="HOGENOM" id="CLU_049768_2_0_11"/>
<keyword evidence="6 9" id="KW-0378">Hydrolase</keyword>
<dbReference type="PANTHER" id="PTHR11109:SF7">
    <property type="entry name" value="GTP CYCLOHYDROLASE 1"/>
    <property type="match status" value="1"/>
</dbReference>
<evidence type="ECO:0000256" key="4">
    <source>
        <dbReference type="ARBA" id="ARBA00017272"/>
    </source>
</evidence>
<feature type="domain" description="GTP cyclohydrolase I" evidence="8">
    <location>
        <begin position="64"/>
        <end position="228"/>
    </location>
</feature>
<accession>U5WML1</accession>
<comment type="catalytic activity">
    <reaction evidence="1">
        <text>GTP + H2O = 7,8-dihydroneopterin 3'-triphosphate + formate + H(+)</text>
        <dbReference type="Rhea" id="RHEA:17473"/>
        <dbReference type="ChEBI" id="CHEBI:15377"/>
        <dbReference type="ChEBI" id="CHEBI:15378"/>
        <dbReference type="ChEBI" id="CHEBI:15740"/>
        <dbReference type="ChEBI" id="CHEBI:37565"/>
        <dbReference type="ChEBI" id="CHEBI:58462"/>
        <dbReference type="EC" id="3.5.4.16"/>
    </reaction>
</comment>
<evidence type="ECO:0000256" key="2">
    <source>
        <dbReference type="ARBA" id="ARBA00005080"/>
    </source>
</evidence>
<dbReference type="UniPathway" id="UPA00848">
    <property type="reaction ID" value="UER00151"/>
</dbReference>
<dbReference type="EMBL" id="CP006835">
    <property type="protein sequence ID" value="AGZ49131.1"/>
    <property type="molecule type" value="Genomic_DNA"/>
</dbReference>
<evidence type="ECO:0000256" key="6">
    <source>
        <dbReference type="ARBA" id="ARBA00022801"/>
    </source>
</evidence>
<dbReference type="PANTHER" id="PTHR11109">
    <property type="entry name" value="GTP CYCLOHYDROLASE I"/>
    <property type="match status" value="1"/>
</dbReference>
<organism evidence="9 10">
    <name type="scientific">Mycobacterium kansasii ATCC 12478</name>
    <dbReference type="NCBI Taxonomy" id="557599"/>
    <lineage>
        <taxon>Bacteria</taxon>
        <taxon>Bacillati</taxon>
        <taxon>Actinomycetota</taxon>
        <taxon>Actinomycetes</taxon>
        <taxon>Mycobacteriales</taxon>
        <taxon>Mycobacteriaceae</taxon>
        <taxon>Mycobacterium</taxon>
    </lineage>
</organism>
<dbReference type="GO" id="GO:0046654">
    <property type="term" value="P:tetrahydrofolate biosynthetic process"/>
    <property type="evidence" value="ECO:0007669"/>
    <property type="project" value="InterPro"/>
</dbReference>
<evidence type="ECO:0000259" key="8">
    <source>
        <dbReference type="Pfam" id="PF01227"/>
    </source>
</evidence>
<evidence type="ECO:0000313" key="10">
    <source>
        <dbReference type="Proteomes" id="UP000017786"/>
    </source>
</evidence>
<dbReference type="GO" id="GO:0005737">
    <property type="term" value="C:cytoplasm"/>
    <property type="evidence" value="ECO:0007669"/>
    <property type="project" value="TreeGrafter"/>
</dbReference>
<sequence>MGGMTAIPSAPRQARYQMPPFCSSGWAMTNDEVAQGAAAYPADIGYQTTDSPAWWDNNADVAVERAVRQLLSALGVDEGEHTAETPARVARAWREMLWGYNEVPEDHLDTDFPAPDDPGLIIMHGISFASTCAHHLLPFSGTATIAYRPHPGQRIVGLSKLARLVHGYAARLQVQENIGHQATAGIMRKLNPSGAMSVITARHDCMRLRGVREPAAEATTESRKGMWPDREIALVHRLHAGGRPGAC</sequence>
<comment type="pathway">
    <text evidence="2">Cofactor biosynthesis; 7,8-dihydroneopterin triphosphate biosynthesis; 7,8-dihydroneopterin triphosphate from GTP: step 1/1.</text>
</comment>
<dbReference type="KEGG" id="mkn:MKAN_01550"/>
<dbReference type="InterPro" id="IPR043133">
    <property type="entry name" value="GTP-CH-I_C/QueF"/>
</dbReference>
<reference evidence="9 10" key="1">
    <citation type="submission" date="2013-10" db="EMBL/GenBank/DDBJ databases">
        <title>Genome sequence of Mycobacterium kansasii.</title>
        <authorList>
            <consortium name="McGill University Mycobacterium genome consortium"/>
            <person name="Veyrier F.J."/>
            <person name="Behr M.A."/>
        </authorList>
    </citation>
    <scope>NUCLEOTIDE SEQUENCE [LARGE SCALE GENOMIC DNA]</scope>
    <source>
        <strain evidence="9 10">ATCC 12478</strain>
    </source>
</reference>
<proteinExistence type="predicted"/>
<evidence type="ECO:0000256" key="3">
    <source>
        <dbReference type="ARBA" id="ARBA00012715"/>
    </source>
</evidence>
<dbReference type="InterPro" id="IPR043134">
    <property type="entry name" value="GTP-CH-I_N"/>
</dbReference>
<dbReference type="GO" id="GO:0003934">
    <property type="term" value="F:GTP cyclohydrolase I activity"/>
    <property type="evidence" value="ECO:0007669"/>
    <property type="project" value="UniProtKB-EC"/>
</dbReference>
<evidence type="ECO:0000256" key="5">
    <source>
        <dbReference type="ARBA" id="ARBA00022563"/>
    </source>
</evidence>